<name>A0A1J7BHP7_9ACTN</name>
<dbReference type="Proteomes" id="UP000243342">
    <property type="component" value="Unassembled WGS sequence"/>
</dbReference>
<dbReference type="InterPro" id="IPR038287">
    <property type="entry name" value="Cse2_sf"/>
</dbReference>
<dbReference type="STRING" id="1428644.BIV57_06705"/>
<dbReference type="NCBIfam" id="TIGR02548">
    <property type="entry name" value="casB_cse2"/>
    <property type="match status" value="1"/>
</dbReference>
<dbReference type="EMBL" id="MLCF01000026">
    <property type="protein sequence ID" value="OIV38219.1"/>
    <property type="molecule type" value="Genomic_DNA"/>
</dbReference>
<organism evidence="1 2">
    <name type="scientific">Mangrovactinospora gilvigrisea</name>
    <dbReference type="NCBI Taxonomy" id="1428644"/>
    <lineage>
        <taxon>Bacteria</taxon>
        <taxon>Bacillati</taxon>
        <taxon>Actinomycetota</taxon>
        <taxon>Actinomycetes</taxon>
        <taxon>Kitasatosporales</taxon>
        <taxon>Streptomycetaceae</taxon>
        <taxon>Mangrovactinospora</taxon>
    </lineage>
</organism>
<protein>
    <submittedName>
        <fullName evidence="1">Type I-E CRISPR-associated protein Cse2/CasB</fullName>
    </submittedName>
</protein>
<proteinExistence type="predicted"/>
<evidence type="ECO:0000313" key="2">
    <source>
        <dbReference type="Proteomes" id="UP000243342"/>
    </source>
</evidence>
<dbReference type="Pfam" id="PF09485">
    <property type="entry name" value="CRISPR_Cse2"/>
    <property type="match status" value="1"/>
</dbReference>
<reference evidence="1 2" key="1">
    <citation type="submission" date="2016-10" db="EMBL/GenBank/DDBJ databases">
        <title>Genome sequence of Streptomyces gilvigriseus MUSC 26.</title>
        <authorList>
            <person name="Lee L.-H."/>
            <person name="Ser H.-L."/>
        </authorList>
    </citation>
    <scope>NUCLEOTIDE SEQUENCE [LARGE SCALE GENOMIC DNA]</scope>
    <source>
        <strain evidence="1 2">MUSC 26</strain>
    </source>
</reference>
<sequence>MSNPTRVPAPRAPAAPIGTVGHVVARHLERLQRGYLADQPAAVATLARLRRGAGKDAQAVPDLWGLIDTSDLYADPTLTGRDVERAETAVFLAMPLWALHQQSRRIGMHTAGIELGAAVRKLMPKGEIDEAVRKRFVRAGSASTLTILAVRLRELVLLLRRDELALDYALLTDQLFRWQRPGGPESVRASWGRSFHAYRAASESDRDATEAKESR</sequence>
<dbReference type="Gene3D" id="1.10.520.40">
    <property type="entry name" value="CRISPR-associated protein Cse2"/>
    <property type="match status" value="1"/>
</dbReference>
<dbReference type="RefSeq" id="WP_071655769.1">
    <property type="nucleotide sequence ID" value="NZ_MLCF01000026.1"/>
</dbReference>
<accession>A0A1J7BHP7</accession>
<dbReference type="InterPro" id="IPR013382">
    <property type="entry name" value="CRISPR-assoc_prot_Cse2"/>
</dbReference>
<dbReference type="AlphaFoldDB" id="A0A1J7BHP7"/>
<gene>
    <name evidence="1" type="ORF">BIV57_06705</name>
</gene>
<evidence type="ECO:0000313" key="1">
    <source>
        <dbReference type="EMBL" id="OIV38219.1"/>
    </source>
</evidence>
<dbReference type="OrthoDB" id="4808431at2"/>
<comment type="caution">
    <text evidence="1">The sequence shown here is derived from an EMBL/GenBank/DDBJ whole genome shotgun (WGS) entry which is preliminary data.</text>
</comment>
<keyword evidence="2" id="KW-1185">Reference proteome</keyword>